<dbReference type="AlphaFoldDB" id="A0A167N425"/>
<organism evidence="2 3">
    <name type="scientific">Calocera viscosa (strain TUFC12733)</name>
    <dbReference type="NCBI Taxonomy" id="1330018"/>
    <lineage>
        <taxon>Eukaryota</taxon>
        <taxon>Fungi</taxon>
        <taxon>Dikarya</taxon>
        <taxon>Basidiomycota</taxon>
        <taxon>Agaricomycotina</taxon>
        <taxon>Dacrymycetes</taxon>
        <taxon>Dacrymycetales</taxon>
        <taxon>Dacrymycetaceae</taxon>
        <taxon>Calocera</taxon>
    </lineage>
</organism>
<keyword evidence="1" id="KW-0812">Transmembrane</keyword>
<evidence type="ECO:0000313" key="2">
    <source>
        <dbReference type="EMBL" id="KZO97327.1"/>
    </source>
</evidence>
<feature type="transmembrane region" description="Helical" evidence="1">
    <location>
        <begin position="157"/>
        <end position="178"/>
    </location>
</feature>
<gene>
    <name evidence="2" type="ORF">CALVIDRAFT_597638</name>
</gene>
<keyword evidence="1" id="KW-0472">Membrane</keyword>
<evidence type="ECO:0000256" key="1">
    <source>
        <dbReference type="SAM" id="Phobius"/>
    </source>
</evidence>
<accession>A0A167N425</accession>
<dbReference type="EMBL" id="KV417280">
    <property type="protein sequence ID" value="KZO97327.1"/>
    <property type="molecule type" value="Genomic_DNA"/>
</dbReference>
<dbReference type="Proteomes" id="UP000076738">
    <property type="component" value="Unassembled WGS sequence"/>
</dbReference>
<keyword evidence="1" id="KW-1133">Transmembrane helix</keyword>
<evidence type="ECO:0000313" key="3">
    <source>
        <dbReference type="Proteomes" id="UP000076738"/>
    </source>
</evidence>
<sequence length="213" mass="23369">MTLCSNRVPLAGSPSTCTIDTVLIPLPTWLLLAALPLVFILLRSRRSPPLIRTSLQKTIWVIYLVLLVADIAMSVLEMARLGVAKLGLGLLPFNTIGLIIVIVMVGCRGKVSWMLFPLGFFWLLLVAFEAVKVSRLSLLPSKTPTQYPGSDQVLDNAVMLALATIFSVLDTYEIIVLWRSRRRSHDALVIHPGLSDGSLPLRAPSVPSYEAPK</sequence>
<reference evidence="2 3" key="1">
    <citation type="journal article" date="2016" name="Mol. Biol. Evol.">
        <title>Comparative Genomics of Early-Diverging Mushroom-Forming Fungi Provides Insights into the Origins of Lignocellulose Decay Capabilities.</title>
        <authorList>
            <person name="Nagy L.G."/>
            <person name="Riley R."/>
            <person name="Tritt A."/>
            <person name="Adam C."/>
            <person name="Daum C."/>
            <person name="Floudas D."/>
            <person name="Sun H."/>
            <person name="Yadav J.S."/>
            <person name="Pangilinan J."/>
            <person name="Larsson K.H."/>
            <person name="Matsuura K."/>
            <person name="Barry K."/>
            <person name="Labutti K."/>
            <person name="Kuo R."/>
            <person name="Ohm R.A."/>
            <person name="Bhattacharya S.S."/>
            <person name="Shirouzu T."/>
            <person name="Yoshinaga Y."/>
            <person name="Martin F.M."/>
            <person name="Grigoriev I.V."/>
            <person name="Hibbett D.S."/>
        </authorList>
    </citation>
    <scope>NUCLEOTIDE SEQUENCE [LARGE SCALE GENOMIC DNA]</scope>
    <source>
        <strain evidence="2 3">TUFC12733</strain>
    </source>
</reference>
<proteinExistence type="predicted"/>
<feature type="transmembrane region" description="Helical" evidence="1">
    <location>
        <begin position="54"/>
        <end position="76"/>
    </location>
</feature>
<feature type="transmembrane region" description="Helical" evidence="1">
    <location>
        <begin position="113"/>
        <end position="131"/>
    </location>
</feature>
<dbReference type="OrthoDB" id="5399848at2759"/>
<protein>
    <submittedName>
        <fullName evidence="2">Uncharacterized protein</fullName>
    </submittedName>
</protein>
<name>A0A167N425_CALVF</name>
<keyword evidence="3" id="KW-1185">Reference proteome</keyword>
<feature type="transmembrane region" description="Helical" evidence="1">
    <location>
        <begin position="22"/>
        <end position="42"/>
    </location>
</feature>
<feature type="transmembrane region" description="Helical" evidence="1">
    <location>
        <begin position="88"/>
        <end position="106"/>
    </location>
</feature>